<feature type="domain" description="Lipid/polyisoprenoid-binding YceI-like" evidence="3">
    <location>
        <begin position="216"/>
        <end position="381"/>
    </location>
</feature>
<comment type="similarity">
    <text evidence="1">Belongs to the UPF0312 family.</text>
</comment>
<comment type="caution">
    <text evidence="4">The sequence shown here is derived from an EMBL/GenBank/DDBJ whole genome shotgun (WGS) entry which is preliminary data.</text>
</comment>
<dbReference type="InterPro" id="IPR012349">
    <property type="entry name" value="Split_barrel_FMN-bd"/>
</dbReference>
<evidence type="ECO:0000256" key="1">
    <source>
        <dbReference type="ARBA" id="ARBA00008812"/>
    </source>
</evidence>
<dbReference type="Gene3D" id="2.30.110.10">
    <property type="entry name" value="Electron Transport, Fmn-binding Protein, Chain A"/>
    <property type="match status" value="1"/>
</dbReference>
<keyword evidence="2" id="KW-0812">Transmembrane</keyword>
<dbReference type="Gene3D" id="2.40.128.110">
    <property type="entry name" value="Lipid/polyisoprenoid-binding, YceI-like"/>
    <property type="match status" value="1"/>
</dbReference>
<dbReference type="Proteomes" id="UP001589608">
    <property type="component" value="Unassembled WGS sequence"/>
</dbReference>
<feature type="transmembrane region" description="Helical" evidence="2">
    <location>
        <begin position="171"/>
        <end position="191"/>
    </location>
</feature>
<dbReference type="SUPFAM" id="SSF101874">
    <property type="entry name" value="YceI-like"/>
    <property type="match status" value="1"/>
</dbReference>
<sequence>MARWPYNHEDLRAMYAGGRGNTTARRWARFWAAVHGTGAFPRRWVTLEVPGRRSGRTTRFPLGLADWQGGWYLVSMLGDDCNWVRNVRAADGRATLRHGRARPAHLVEVPVDERAAIIRRYLQKVPGARPHIPVHRTAPLAEFEAVAARYPVFRVDYAPAPARRRRRWLRLSLAAIVALVVLLAGAVVAAVKLQPVPSPLALPATAAAPAGTLDGAYQPAPGSLAGFRIQQTVLGLTSDVVGRTADIGGAATITAGRVTDATLRIGLLALTSGNGKRAPQFDISLDTAHYPDATVTLTQPAPLDASLSSGAALPVTGSLTLHGITRPVTVTLSVRRDGAGLDVAGSMPVAFADFDLASPQGYGAFGSLADHGTAEFLLLLQPRA</sequence>
<keyword evidence="2" id="KW-0472">Membrane</keyword>
<dbReference type="Pfam" id="PF04264">
    <property type="entry name" value="YceI"/>
    <property type="match status" value="1"/>
</dbReference>
<protein>
    <submittedName>
        <fullName evidence="4">YceI family protein</fullName>
    </submittedName>
</protein>
<evidence type="ECO:0000313" key="4">
    <source>
        <dbReference type="EMBL" id="MFB9447472.1"/>
    </source>
</evidence>
<evidence type="ECO:0000313" key="5">
    <source>
        <dbReference type="Proteomes" id="UP001589608"/>
    </source>
</evidence>
<keyword evidence="2" id="KW-1133">Transmembrane helix</keyword>
<gene>
    <name evidence="4" type="ORF">ACFFTR_30630</name>
</gene>
<name>A0ABV5MF39_9ACTN</name>
<dbReference type="PANTHER" id="PTHR34406:SF1">
    <property type="entry name" value="PROTEIN YCEI"/>
    <property type="match status" value="1"/>
</dbReference>
<reference evidence="4 5" key="1">
    <citation type="submission" date="2024-09" db="EMBL/GenBank/DDBJ databases">
        <authorList>
            <person name="Sun Q."/>
            <person name="Mori K."/>
        </authorList>
    </citation>
    <scope>NUCLEOTIDE SEQUENCE [LARGE SCALE GENOMIC DNA]</scope>
    <source>
        <strain evidence="4 5">JCM 3307</strain>
    </source>
</reference>
<dbReference type="InterPro" id="IPR036761">
    <property type="entry name" value="TTHA0802/YceI-like_sf"/>
</dbReference>
<organism evidence="4 5">
    <name type="scientific">Dactylosporangium vinaceum</name>
    <dbReference type="NCBI Taxonomy" id="53362"/>
    <lineage>
        <taxon>Bacteria</taxon>
        <taxon>Bacillati</taxon>
        <taxon>Actinomycetota</taxon>
        <taxon>Actinomycetes</taxon>
        <taxon>Micromonosporales</taxon>
        <taxon>Micromonosporaceae</taxon>
        <taxon>Dactylosporangium</taxon>
    </lineage>
</organism>
<evidence type="ECO:0000256" key="2">
    <source>
        <dbReference type="SAM" id="Phobius"/>
    </source>
</evidence>
<dbReference type="RefSeq" id="WP_223100661.1">
    <property type="nucleotide sequence ID" value="NZ_CP061913.1"/>
</dbReference>
<proteinExistence type="inferred from homology"/>
<dbReference type="SMART" id="SM00867">
    <property type="entry name" value="YceI"/>
    <property type="match status" value="1"/>
</dbReference>
<dbReference type="EMBL" id="JBHMCA010000053">
    <property type="protein sequence ID" value="MFB9447472.1"/>
    <property type="molecule type" value="Genomic_DNA"/>
</dbReference>
<dbReference type="InterPro" id="IPR007372">
    <property type="entry name" value="Lipid/polyisoprenoid-bd_YceI"/>
</dbReference>
<evidence type="ECO:0000259" key="3">
    <source>
        <dbReference type="SMART" id="SM00867"/>
    </source>
</evidence>
<dbReference type="PANTHER" id="PTHR34406">
    <property type="entry name" value="PROTEIN YCEI"/>
    <property type="match status" value="1"/>
</dbReference>
<accession>A0ABV5MF39</accession>
<keyword evidence="5" id="KW-1185">Reference proteome</keyword>